<name>A0A2Z7BSF7_9LAMI</name>
<keyword evidence="3" id="KW-1185">Reference proteome</keyword>
<organism evidence="2 3">
    <name type="scientific">Dorcoceras hygrometricum</name>
    <dbReference type="NCBI Taxonomy" id="472368"/>
    <lineage>
        <taxon>Eukaryota</taxon>
        <taxon>Viridiplantae</taxon>
        <taxon>Streptophyta</taxon>
        <taxon>Embryophyta</taxon>
        <taxon>Tracheophyta</taxon>
        <taxon>Spermatophyta</taxon>
        <taxon>Magnoliopsida</taxon>
        <taxon>eudicotyledons</taxon>
        <taxon>Gunneridae</taxon>
        <taxon>Pentapetalae</taxon>
        <taxon>asterids</taxon>
        <taxon>lamiids</taxon>
        <taxon>Lamiales</taxon>
        <taxon>Gesneriaceae</taxon>
        <taxon>Didymocarpoideae</taxon>
        <taxon>Trichosporeae</taxon>
        <taxon>Loxocarpinae</taxon>
        <taxon>Dorcoceras</taxon>
    </lineage>
</organism>
<reference evidence="2 3" key="1">
    <citation type="journal article" date="2015" name="Proc. Natl. Acad. Sci. U.S.A.">
        <title>The resurrection genome of Boea hygrometrica: A blueprint for survival of dehydration.</title>
        <authorList>
            <person name="Xiao L."/>
            <person name="Yang G."/>
            <person name="Zhang L."/>
            <person name="Yang X."/>
            <person name="Zhao S."/>
            <person name="Ji Z."/>
            <person name="Zhou Q."/>
            <person name="Hu M."/>
            <person name="Wang Y."/>
            <person name="Chen M."/>
            <person name="Xu Y."/>
            <person name="Jin H."/>
            <person name="Xiao X."/>
            <person name="Hu G."/>
            <person name="Bao F."/>
            <person name="Hu Y."/>
            <person name="Wan P."/>
            <person name="Li L."/>
            <person name="Deng X."/>
            <person name="Kuang T."/>
            <person name="Xiang C."/>
            <person name="Zhu J.K."/>
            <person name="Oliver M.J."/>
            <person name="He Y."/>
        </authorList>
    </citation>
    <scope>NUCLEOTIDE SEQUENCE [LARGE SCALE GENOMIC DNA]</scope>
    <source>
        <strain evidence="3">cv. XS01</strain>
    </source>
</reference>
<sequence length="268" mass="29901">MKFEFRLLNDILEKTITVKARSFDAVTHERFLMMAVSHGRVKINWGRLLFNILNDMVTAASKQARGFAVQICIILKGVPDMELGESKAFPPLKILTAKIVGTYVAKKENISVEEVVDEPVEKVVKKAVTKRRHAPTADEPIAKKKITTLGRAAPAKKNLAIVPVVQNPEPISIVPAVSPSVRRLKAPKRKLVLQNESDEETVENTIEQVIAETAENEEMETDLEEPVVMETAGTDPVDMESRIEVSAITNEEEPLVEKAKEKEEEKEK</sequence>
<accession>A0A2Z7BSF7</accession>
<feature type="compositionally biased region" description="Acidic residues" evidence="1">
    <location>
        <begin position="217"/>
        <end position="227"/>
    </location>
</feature>
<evidence type="ECO:0000313" key="3">
    <source>
        <dbReference type="Proteomes" id="UP000250235"/>
    </source>
</evidence>
<protein>
    <submittedName>
        <fullName evidence="2">Nucleoporin autopeptidase</fullName>
    </submittedName>
</protein>
<feature type="compositionally biased region" description="Basic and acidic residues" evidence="1">
    <location>
        <begin position="255"/>
        <end position="268"/>
    </location>
</feature>
<feature type="region of interest" description="Disordered" evidence="1">
    <location>
        <begin position="217"/>
        <end position="268"/>
    </location>
</feature>
<gene>
    <name evidence="2" type="ORF">F511_43237</name>
</gene>
<proteinExistence type="predicted"/>
<dbReference type="EMBL" id="KV003467">
    <property type="protein sequence ID" value="KZV36578.1"/>
    <property type="molecule type" value="Genomic_DNA"/>
</dbReference>
<dbReference type="AlphaFoldDB" id="A0A2Z7BSF7"/>
<evidence type="ECO:0000256" key="1">
    <source>
        <dbReference type="SAM" id="MobiDB-lite"/>
    </source>
</evidence>
<dbReference type="Proteomes" id="UP000250235">
    <property type="component" value="Unassembled WGS sequence"/>
</dbReference>
<evidence type="ECO:0000313" key="2">
    <source>
        <dbReference type="EMBL" id="KZV36578.1"/>
    </source>
</evidence>